<evidence type="ECO:0000256" key="9">
    <source>
        <dbReference type="ARBA" id="ARBA00023098"/>
    </source>
</evidence>
<dbReference type="Gene3D" id="3.10.129.10">
    <property type="entry name" value="Hotdog Thioesterase"/>
    <property type="match status" value="1"/>
</dbReference>
<keyword evidence="7" id="KW-0378">Hydrolase</keyword>
<dbReference type="AlphaFoldDB" id="A0A2U1N1B7"/>
<accession>A0A2U1N1B7</accession>
<comment type="function">
    <text evidence="14">Catalyzes the hydrolysis of acyl-CoAs into free fatty acids and coenzyme A (CoASH), regulating their respective intracellular levels. Has acyl-CoA thioesterase activity towards medium (C12) and long-chain (C18) fatty acyl-CoA substrates. Can also hydrolyze 3-hydroxyphenylacetyl-CoA and 3,4-dihydroxyphenylacetyl-CoA (in vitro). May play a role in controlling adaptive thermogenesis.</text>
</comment>
<keyword evidence="12" id="KW-0539">Nucleus</keyword>
<dbReference type="GO" id="GO:0047617">
    <property type="term" value="F:fatty acyl-CoA hydrolase activity"/>
    <property type="evidence" value="ECO:0007669"/>
    <property type="project" value="InterPro"/>
</dbReference>
<gene>
    <name evidence="20" type="ORF">CTI12_AA150980</name>
</gene>
<evidence type="ECO:0000256" key="8">
    <source>
        <dbReference type="ARBA" id="ARBA00022990"/>
    </source>
</evidence>
<dbReference type="CDD" id="cd03443">
    <property type="entry name" value="PaaI_thioesterase"/>
    <property type="match status" value="1"/>
</dbReference>
<dbReference type="InterPro" id="IPR006683">
    <property type="entry name" value="Thioestr_dom"/>
</dbReference>
<evidence type="ECO:0000256" key="3">
    <source>
        <dbReference type="ARBA" id="ARBA00004186"/>
    </source>
</evidence>
<dbReference type="OrthoDB" id="46529at2759"/>
<reference evidence="20 21" key="1">
    <citation type="journal article" date="2018" name="Mol. Plant">
        <title>The genome of Artemisia annua provides insight into the evolution of Asteraceae family and artemisinin biosynthesis.</title>
        <authorList>
            <person name="Shen Q."/>
            <person name="Zhang L."/>
            <person name="Liao Z."/>
            <person name="Wang S."/>
            <person name="Yan T."/>
            <person name="Shi P."/>
            <person name="Liu M."/>
            <person name="Fu X."/>
            <person name="Pan Q."/>
            <person name="Wang Y."/>
            <person name="Lv Z."/>
            <person name="Lu X."/>
            <person name="Zhang F."/>
            <person name="Jiang W."/>
            <person name="Ma Y."/>
            <person name="Chen M."/>
            <person name="Hao X."/>
            <person name="Li L."/>
            <person name="Tang Y."/>
            <person name="Lv G."/>
            <person name="Zhou Y."/>
            <person name="Sun X."/>
            <person name="Brodelius P.E."/>
            <person name="Rose J.K.C."/>
            <person name="Tang K."/>
        </authorList>
    </citation>
    <scope>NUCLEOTIDE SEQUENCE [LARGE SCALE GENOMIC DNA]</scope>
    <source>
        <strain evidence="21">cv. Huhao1</strain>
        <tissue evidence="20">Leaf</tissue>
    </source>
</reference>
<sequence length="160" mass="17738">MEKSTREYLEVAQQDSDRVTRLTIPPPLPEAVHSFYELFAIKGIRLENFQPGFISYCFIVPPRLTDRNGNLAVGAVATIVDKIGASVLYRKVGRRMHVSVDMSISYLSTAKLNDELEITTKLIGIKGSYKGILVVLKNKSTGEIIAEGRHSLFALPSSKI</sequence>
<dbReference type="Pfam" id="PF03061">
    <property type="entry name" value="4HBT"/>
    <property type="match status" value="1"/>
</dbReference>
<evidence type="ECO:0000256" key="7">
    <source>
        <dbReference type="ARBA" id="ARBA00022801"/>
    </source>
</evidence>
<evidence type="ECO:0000256" key="17">
    <source>
        <dbReference type="ARBA" id="ARBA00081533"/>
    </source>
</evidence>
<evidence type="ECO:0000256" key="13">
    <source>
        <dbReference type="ARBA" id="ARBA00052976"/>
    </source>
</evidence>
<evidence type="ECO:0000256" key="4">
    <source>
        <dbReference type="ARBA" id="ARBA00004514"/>
    </source>
</evidence>
<comment type="subunit">
    <text evidence="15">Homotetramer. Interacts with PCTP.</text>
</comment>
<evidence type="ECO:0000256" key="15">
    <source>
        <dbReference type="ARBA" id="ARBA00064709"/>
    </source>
</evidence>
<evidence type="ECO:0000256" key="6">
    <source>
        <dbReference type="ARBA" id="ARBA00022490"/>
    </source>
</evidence>
<comment type="catalytic activity">
    <reaction evidence="13">
        <text>a fatty acyl-CoA + H2O = a fatty acid + CoA + H(+)</text>
        <dbReference type="Rhea" id="RHEA:16781"/>
        <dbReference type="ChEBI" id="CHEBI:15377"/>
        <dbReference type="ChEBI" id="CHEBI:15378"/>
        <dbReference type="ChEBI" id="CHEBI:28868"/>
        <dbReference type="ChEBI" id="CHEBI:57287"/>
        <dbReference type="ChEBI" id="CHEBI:77636"/>
    </reaction>
    <physiologicalReaction direction="left-to-right" evidence="13">
        <dbReference type="Rhea" id="RHEA:16782"/>
    </physiologicalReaction>
</comment>
<dbReference type="Proteomes" id="UP000245207">
    <property type="component" value="Unassembled WGS sequence"/>
</dbReference>
<dbReference type="InterPro" id="IPR039298">
    <property type="entry name" value="ACOT13"/>
</dbReference>
<proteinExistence type="inferred from homology"/>
<keyword evidence="21" id="KW-1185">Reference proteome</keyword>
<evidence type="ECO:0000256" key="12">
    <source>
        <dbReference type="ARBA" id="ARBA00023242"/>
    </source>
</evidence>
<evidence type="ECO:0000256" key="11">
    <source>
        <dbReference type="ARBA" id="ARBA00023212"/>
    </source>
</evidence>
<organism evidence="20 21">
    <name type="scientific">Artemisia annua</name>
    <name type="common">Sweet wormwood</name>
    <dbReference type="NCBI Taxonomy" id="35608"/>
    <lineage>
        <taxon>Eukaryota</taxon>
        <taxon>Viridiplantae</taxon>
        <taxon>Streptophyta</taxon>
        <taxon>Embryophyta</taxon>
        <taxon>Tracheophyta</taxon>
        <taxon>Spermatophyta</taxon>
        <taxon>Magnoliopsida</taxon>
        <taxon>eudicotyledons</taxon>
        <taxon>Gunneridae</taxon>
        <taxon>Pentapetalae</taxon>
        <taxon>asterids</taxon>
        <taxon>campanulids</taxon>
        <taxon>Asterales</taxon>
        <taxon>Asteraceae</taxon>
        <taxon>Asteroideae</taxon>
        <taxon>Anthemideae</taxon>
        <taxon>Artemisiinae</taxon>
        <taxon>Artemisia</taxon>
    </lineage>
</organism>
<dbReference type="SUPFAM" id="SSF54637">
    <property type="entry name" value="Thioesterase/thiol ester dehydrase-isomerase"/>
    <property type="match status" value="1"/>
</dbReference>
<dbReference type="EMBL" id="PKPP01003871">
    <property type="protein sequence ID" value="PWA67244.1"/>
    <property type="molecule type" value="Genomic_DNA"/>
</dbReference>
<evidence type="ECO:0000256" key="14">
    <source>
        <dbReference type="ARBA" id="ARBA00058205"/>
    </source>
</evidence>
<dbReference type="PANTHER" id="PTHR21660">
    <property type="entry name" value="THIOESTERASE SUPERFAMILY MEMBER-RELATED"/>
    <property type="match status" value="1"/>
</dbReference>
<keyword evidence="11" id="KW-0206">Cytoskeleton</keyword>
<keyword evidence="9" id="KW-0443">Lipid metabolism</keyword>
<evidence type="ECO:0000256" key="2">
    <source>
        <dbReference type="ARBA" id="ARBA00004173"/>
    </source>
</evidence>
<evidence type="ECO:0000256" key="10">
    <source>
        <dbReference type="ARBA" id="ARBA00023128"/>
    </source>
</evidence>
<evidence type="ECO:0000256" key="5">
    <source>
        <dbReference type="ARBA" id="ARBA00008324"/>
    </source>
</evidence>
<dbReference type="STRING" id="35608.A0A2U1N1B7"/>
<protein>
    <recommendedName>
        <fullName evidence="16">Acyl-coenzyme A thioesterase 13</fullName>
    </recommendedName>
    <alternativeName>
        <fullName evidence="17">Hotdog-fold thioesterase superfamily member 2</fullName>
    </alternativeName>
    <alternativeName>
        <fullName evidence="18">Thioesterase superfamily member 2</fullName>
    </alternativeName>
</protein>
<comment type="caution">
    <text evidence="20">The sequence shown here is derived from an EMBL/GenBank/DDBJ whole genome shotgun (WGS) entry which is preliminary data.</text>
</comment>
<keyword evidence="8" id="KW-0007">Acetylation</keyword>
<dbReference type="GO" id="GO:0005829">
    <property type="term" value="C:cytosol"/>
    <property type="evidence" value="ECO:0007669"/>
    <property type="project" value="UniProtKB-SubCell"/>
</dbReference>
<evidence type="ECO:0000259" key="19">
    <source>
        <dbReference type="Pfam" id="PF03061"/>
    </source>
</evidence>
<evidence type="ECO:0000313" key="20">
    <source>
        <dbReference type="EMBL" id="PWA67244.1"/>
    </source>
</evidence>
<keyword evidence="6" id="KW-0963">Cytoplasm</keyword>
<comment type="subcellular location">
    <subcellularLocation>
        <location evidence="3">Cytoplasm</location>
        <location evidence="3">Cytoskeleton</location>
        <location evidence="3">Spindle</location>
    </subcellularLocation>
    <subcellularLocation>
        <location evidence="4">Cytoplasm</location>
        <location evidence="4">Cytosol</location>
    </subcellularLocation>
    <subcellularLocation>
        <location evidence="2">Mitochondrion</location>
    </subcellularLocation>
    <subcellularLocation>
        <location evidence="1">Nucleus</location>
    </subcellularLocation>
</comment>
<dbReference type="GO" id="GO:0005634">
    <property type="term" value="C:nucleus"/>
    <property type="evidence" value="ECO:0007669"/>
    <property type="project" value="UniProtKB-SubCell"/>
</dbReference>
<evidence type="ECO:0000256" key="16">
    <source>
        <dbReference type="ARBA" id="ARBA00067273"/>
    </source>
</evidence>
<name>A0A2U1N1B7_ARTAN</name>
<feature type="domain" description="Thioesterase" evidence="19">
    <location>
        <begin position="69"/>
        <end position="128"/>
    </location>
</feature>
<dbReference type="GO" id="GO:0006629">
    <property type="term" value="P:lipid metabolic process"/>
    <property type="evidence" value="ECO:0007669"/>
    <property type="project" value="UniProtKB-KW"/>
</dbReference>
<evidence type="ECO:0000256" key="18">
    <source>
        <dbReference type="ARBA" id="ARBA00083956"/>
    </source>
</evidence>
<evidence type="ECO:0000256" key="1">
    <source>
        <dbReference type="ARBA" id="ARBA00004123"/>
    </source>
</evidence>
<keyword evidence="10" id="KW-0496">Mitochondrion</keyword>
<dbReference type="GO" id="GO:0005739">
    <property type="term" value="C:mitochondrion"/>
    <property type="evidence" value="ECO:0007669"/>
    <property type="project" value="UniProtKB-SubCell"/>
</dbReference>
<comment type="similarity">
    <text evidence="5">Belongs to the thioesterase PaaI family.</text>
</comment>
<dbReference type="GO" id="GO:0005819">
    <property type="term" value="C:spindle"/>
    <property type="evidence" value="ECO:0007669"/>
    <property type="project" value="UniProtKB-SubCell"/>
</dbReference>
<dbReference type="PANTHER" id="PTHR21660:SF8">
    <property type="entry name" value="OS02G0521700 PROTEIN"/>
    <property type="match status" value="1"/>
</dbReference>
<dbReference type="FunFam" id="3.10.129.10:FF:000021">
    <property type="entry name" value="Acyl-coenzyme A thioesterase 13"/>
    <property type="match status" value="1"/>
</dbReference>
<evidence type="ECO:0000313" key="21">
    <source>
        <dbReference type="Proteomes" id="UP000245207"/>
    </source>
</evidence>
<dbReference type="InterPro" id="IPR029069">
    <property type="entry name" value="HotDog_dom_sf"/>
</dbReference>